<evidence type="ECO:0000313" key="2">
    <source>
        <dbReference type="EMBL" id="CEL92216.1"/>
    </source>
</evidence>
<name>A0A0G4E9E6_VITBC</name>
<dbReference type="AlphaFoldDB" id="A0A0G4E9E6"/>
<dbReference type="EMBL" id="CDMY01000055">
    <property type="protein sequence ID" value="CEL92216.1"/>
    <property type="molecule type" value="Genomic_DNA"/>
</dbReference>
<evidence type="ECO:0000313" key="3">
    <source>
        <dbReference type="Proteomes" id="UP000041254"/>
    </source>
</evidence>
<organism evidence="2 3">
    <name type="scientific">Vitrella brassicaformis (strain CCMP3155)</name>
    <dbReference type="NCBI Taxonomy" id="1169540"/>
    <lineage>
        <taxon>Eukaryota</taxon>
        <taxon>Sar</taxon>
        <taxon>Alveolata</taxon>
        <taxon>Colpodellida</taxon>
        <taxon>Vitrellaceae</taxon>
        <taxon>Vitrella</taxon>
    </lineage>
</organism>
<gene>
    <name evidence="2" type="ORF">Vbra_10954</name>
</gene>
<dbReference type="VEuPathDB" id="CryptoDB:Vbra_10954"/>
<keyword evidence="1" id="KW-0732">Signal</keyword>
<accession>A0A0G4E9E6</accession>
<evidence type="ECO:0008006" key="4">
    <source>
        <dbReference type="Google" id="ProtNLM"/>
    </source>
</evidence>
<reference evidence="2 3" key="1">
    <citation type="submission" date="2014-11" db="EMBL/GenBank/DDBJ databases">
        <authorList>
            <person name="Zhu J."/>
            <person name="Qi W."/>
            <person name="Song R."/>
        </authorList>
    </citation>
    <scope>NUCLEOTIDE SEQUENCE [LARGE SCALE GENOMIC DNA]</scope>
</reference>
<sequence length="68" mass="7747">MLIGSTTVWARWSCRWMGSASAMCTATSVSATRRVADWRWWTLSTTSIRELSLAAWCPYWRPSQASES</sequence>
<dbReference type="InParanoid" id="A0A0G4E9E6"/>
<dbReference type="Proteomes" id="UP000041254">
    <property type="component" value="Unassembled WGS sequence"/>
</dbReference>
<evidence type="ECO:0000256" key="1">
    <source>
        <dbReference type="SAM" id="SignalP"/>
    </source>
</evidence>
<feature type="chain" id="PRO_5005186879" description="Secreted protein" evidence="1">
    <location>
        <begin position="23"/>
        <end position="68"/>
    </location>
</feature>
<protein>
    <recommendedName>
        <fullName evidence="4">Secreted protein</fullName>
    </recommendedName>
</protein>
<proteinExistence type="predicted"/>
<keyword evidence="3" id="KW-1185">Reference proteome</keyword>
<feature type="signal peptide" evidence="1">
    <location>
        <begin position="1"/>
        <end position="22"/>
    </location>
</feature>